<accession>A0A0D0EAQ6</accession>
<evidence type="ECO:0000256" key="6">
    <source>
        <dbReference type="ARBA" id="ARBA00022840"/>
    </source>
</evidence>
<feature type="binding site" evidence="8 10">
    <location>
        <position position="193"/>
    </location>
    <ligand>
        <name>ATP</name>
        <dbReference type="ChEBI" id="CHEBI:30616"/>
    </ligand>
</feature>
<feature type="active site" description="Proton acceptor" evidence="7">
    <location>
        <position position="286"/>
    </location>
</feature>
<evidence type="ECO:0000313" key="17">
    <source>
        <dbReference type="Proteomes" id="UP000054538"/>
    </source>
</evidence>
<dbReference type="InterPro" id="IPR030616">
    <property type="entry name" value="Aur-like"/>
</dbReference>
<feature type="region of interest" description="Disordered" evidence="12">
    <location>
        <begin position="1"/>
        <end position="29"/>
    </location>
</feature>
<evidence type="ECO:0000256" key="4">
    <source>
        <dbReference type="ARBA" id="ARBA00022741"/>
    </source>
</evidence>
<dbReference type="HOGENOM" id="CLU_000288_63_10_1"/>
<evidence type="ECO:0000256" key="13">
    <source>
        <dbReference type="SAM" id="Phobius"/>
    </source>
</evidence>
<dbReference type="InterPro" id="IPR000253">
    <property type="entry name" value="FHA_dom"/>
</dbReference>
<evidence type="ECO:0000256" key="12">
    <source>
        <dbReference type="SAM" id="MobiDB-lite"/>
    </source>
</evidence>
<evidence type="ECO:0000256" key="9">
    <source>
        <dbReference type="PIRSR" id="PIRSR630616-3"/>
    </source>
</evidence>
<evidence type="ECO:0000256" key="10">
    <source>
        <dbReference type="PROSITE-ProRule" id="PRU10141"/>
    </source>
</evidence>
<evidence type="ECO:0000259" key="15">
    <source>
        <dbReference type="PROSITE" id="PS50011"/>
    </source>
</evidence>
<dbReference type="GO" id="GO:0005524">
    <property type="term" value="F:ATP binding"/>
    <property type="evidence" value="ECO:0007669"/>
    <property type="project" value="UniProtKB-UniRule"/>
</dbReference>
<dbReference type="PROSITE" id="PS50011">
    <property type="entry name" value="PROTEIN_KINASE_DOM"/>
    <property type="match status" value="1"/>
</dbReference>
<evidence type="ECO:0000256" key="8">
    <source>
        <dbReference type="PIRSR" id="PIRSR630616-2"/>
    </source>
</evidence>
<evidence type="ECO:0000256" key="2">
    <source>
        <dbReference type="ARBA" id="ARBA00022527"/>
    </source>
</evidence>
<keyword evidence="13" id="KW-1133">Transmembrane helix</keyword>
<feature type="transmembrane region" description="Helical" evidence="13">
    <location>
        <begin position="352"/>
        <end position="369"/>
    </location>
</feature>
<dbReference type="SUPFAM" id="SSF56112">
    <property type="entry name" value="Protein kinase-like (PK-like)"/>
    <property type="match status" value="1"/>
</dbReference>
<feature type="binding site" evidence="8">
    <location>
        <position position="307"/>
    </location>
    <ligand>
        <name>ATP</name>
        <dbReference type="ChEBI" id="CHEBI:30616"/>
    </ligand>
</feature>
<keyword evidence="5" id="KW-0418">Kinase</keyword>
<feature type="compositionally biased region" description="Polar residues" evidence="12">
    <location>
        <begin position="1"/>
        <end position="20"/>
    </location>
</feature>
<dbReference type="AlphaFoldDB" id="A0A0D0EAQ6"/>
<dbReference type="SUPFAM" id="SSF49879">
    <property type="entry name" value="SMAD/FHA domain"/>
    <property type="match status" value="1"/>
</dbReference>
<evidence type="ECO:0000256" key="3">
    <source>
        <dbReference type="ARBA" id="ARBA00022679"/>
    </source>
</evidence>
<dbReference type="Gene3D" id="2.60.200.20">
    <property type="match status" value="1"/>
</dbReference>
<evidence type="ECO:0000256" key="7">
    <source>
        <dbReference type="PIRSR" id="PIRSR630616-1"/>
    </source>
</evidence>
<keyword evidence="17" id="KW-1185">Reference proteome</keyword>
<dbReference type="Proteomes" id="UP000054538">
    <property type="component" value="Unassembled WGS sequence"/>
</dbReference>
<dbReference type="GO" id="GO:0004674">
    <property type="term" value="F:protein serine/threonine kinase activity"/>
    <property type="evidence" value="ECO:0007669"/>
    <property type="project" value="UniProtKB-KW"/>
</dbReference>
<evidence type="ECO:0000313" key="16">
    <source>
        <dbReference type="EMBL" id="KIL00555.1"/>
    </source>
</evidence>
<keyword evidence="3" id="KW-0808">Transferase</keyword>
<dbReference type="OrthoDB" id="40902at2759"/>
<dbReference type="STRING" id="930991.A0A0D0EAQ6"/>
<name>A0A0D0EAQ6_9AGAM</name>
<dbReference type="InterPro" id="IPR011009">
    <property type="entry name" value="Kinase-like_dom_sf"/>
</dbReference>
<reference evidence="17" key="2">
    <citation type="submission" date="2015-01" db="EMBL/GenBank/DDBJ databases">
        <title>Evolutionary Origins and Diversification of the Mycorrhizal Mutualists.</title>
        <authorList>
            <consortium name="DOE Joint Genome Institute"/>
            <consortium name="Mycorrhizal Genomics Consortium"/>
            <person name="Kohler A."/>
            <person name="Kuo A."/>
            <person name="Nagy L.G."/>
            <person name="Floudas D."/>
            <person name="Copeland A."/>
            <person name="Barry K.W."/>
            <person name="Cichocki N."/>
            <person name="Veneault-Fourrey C."/>
            <person name="LaButti K."/>
            <person name="Lindquist E.A."/>
            <person name="Lipzen A."/>
            <person name="Lundell T."/>
            <person name="Morin E."/>
            <person name="Murat C."/>
            <person name="Riley R."/>
            <person name="Ohm R."/>
            <person name="Sun H."/>
            <person name="Tunlid A."/>
            <person name="Henrissat B."/>
            <person name="Grigoriev I.V."/>
            <person name="Hibbett D.S."/>
            <person name="Martin F."/>
        </authorList>
    </citation>
    <scope>NUCLEOTIDE SEQUENCE [LARGE SCALE GENOMIC DNA]</scope>
    <source>
        <strain evidence="17">Ve08.2h10</strain>
    </source>
</reference>
<dbReference type="CDD" id="cd22670">
    <property type="entry name" value="FHA_MEK1-like"/>
    <property type="match status" value="1"/>
</dbReference>
<feature type="domain" description="FHA" evidence="14">
    <location>
        <begin position="57"/>
        <end position="111"/>
    </location>
</feature>
<organism evidence="16 17">
    <name type="scientific">Paxillus rubicundulus Ve08.2h10</name>
    <dbReference type="NCBI Taxonomy" id="930991"/>
    <lineage>
        <taxon>Eukaryota</taxon>
        <taxon>Fungi</taxon>
        <taxon>Dikarya</taxon>
        <taxon>Basidiomycota</taxon>
        <taxon>Agaricomycotina</taxon>
        <taxon>Agaricomycetes</taxon>
        <taxon>Agaricomycetidae</taxon>
        <taxon>Boletales</taxon>
        <taxon>Paxilineae</taxon>
        <taxon>Paxillaceae</taxon>
        <taxon>Paxillus</taxon>
    </lineage>
</organism>
<reference evidence="16 17" key="1">
    <citation type="submission" date="2014-04" db="EMBL/GenBank/DDBJ databases">
        <authorList>
            <consortium name="DOE Joint Genome Institute"/>
            <person name="Kuo A."/>
            <person name="Kohler A."/>
            <person name="Jargeat P."/>
            <person name="Nagy L.G."/>
            <person name="Floudas D."/>
            <person name="Copeland A."/>
            <person name="Barry K.W."/>
            <person name="Cichocki N."/>
            <person name="Veneault-Fourrey C."/>
            <person name="LaButti K."/>
            <person name="Lindquist E.A."/>
            <person name="Lipzen A."/>
            <person name="Lundell T."/>
            <person name="Morin E."/>
            <person name="Murat C."/>
            <person name="Sun H."/>
            <person name="Tunlid A."/>
            <person name="Henrissat B."/>
            <person name="Grigoriev I.V."/>
            <person name="Hibbett D.S."/>
            <person name="Martin F."/>
            <person name="Nordberg H.P."/>
            <person name="Cantor M.N."/>
            <person name="Hua S.X."/>
        </authorList>
    </citation>
    <scope>NUCLEOTIDE SEQUENCE [LARGE SCALE GENOMIC DNA]</scope>
    <source>
        <strain evidence="16 17">Ve08.2h10</strain>
    </source>
</reference>
<comment type="similarity">
    <text evidence="1">Belongs to the protein kinase superfamily. CAMK Ser/Thr protein kinase family. CHEK2 subfamily.</text>
</comment>
<keyword evidence="13" id="KW-0472">Membrane</keyword>
<dbReference type="InterPro" id="IPR017441">
    <property type="entry name" value="Protein_kinase_ATP_BS"/>
</dbReference>
<dbReference type="InterPro" id="IPR008271">
    <property type="entry name" value="Ser/Thr_kinase_AS"/>
</dbReference>
<dbReference type="PROSITE" id="PS00108">
    <property type="entry name" value="PROTEIN_KINASE_ST"/>
    <property type="match status" value="1"/>
</dbReference>
<dbReference type="Pfam" id="PF00069">
    <property type="entry name" value="Pkinase"/>
    <property type="match status" value="1"/>
</dbReference>
<keyword evidence="6 8" id="KW-0067">ATP-binding</keyword>
<dbReference type="InParanoid" id="A0A0D0EAQ6"/>
<keyword evidence="4 8" id="KW-0547">Nucleotide-binding</keyword>
<evidence type="ECO:0008006" key="18">
    <source>
        <dbReference type="Google" id="ProtNLM"/>
    </source>
</evidence>
<dbReference type="EMBL" id="KN824831">
    <property type="protein sequence ID" value="KIL00555.1"/>
    <property type="molecule type" value="Genomic_DNA"/>
</dbReference>
<keyword evidence="2 11" id="KW-0723">Serine/threonine-protein kinase</keyword>
<dbReference type="SMART" id="SM00220">
    <property type="entry name" value="S_TKc"/>
    <property type="match status" value="1"/>
</dbReference>
<feature type="cross-link" description="Glycyl lysine isopeptide (Lys-Gly) (interchain with G-Cter in SUMO2)" evidence="9">
    <location>
        <position position="288"/>
    </location>
</feature>
<feature type="binding site" evidence="8">
    <location>
        <begin position="290"/>
        <end position="291"/>
    </location>
    <ligand>
        <name>ATP</name>
        <dbReference type="ChEBI" id="CHEBI:30616"/>
    </ligand>
</feature>
<dbReference type="PROSITE" id="PS50006">
    <property type="entry name" value="FHA_DOMAIN"/>
    <property type="match status" value="1"/>
</dbReference>
<dbReference type="SMART" id="SM00240">
    <property type="entry name" value="FHA"/>
    <property type="match status" value="1"/>
</dbReference>
<gene>
    <name evidence="16" type="ORF">PAXRUDRAFT_821543</name>
</gene>
<evidence type="ECO:0000256" key="1">
    <source>
        <dbReference type="ARBA" id="ARBA00005575"/>
    </source>
</evidence>
<evidence type="ECO:0000256" key="11">
    <source>
        <dbReference type="RuleBase" id="RU000304"/>
    </source>
</evidence>
<sequence>MRPPTDSTYDTLTQPIPSGPSSSVRDTQSSSDICAKLITTTHDGRTEALMLTVGKPVTIGRNSNICSYVIPDIVVSSLHCKIYAVQSGAGGVIISCHDLSTNGVIINGHKIRKTSAILMHGDTIKIPASQSFQCVQKWRHLPDTRPSQIVPSQPHSFKDLGRYLITSHCLGTGSYATVHLALDTSAHRQVACKIIRRKEGCDLKKEMKEATLLMALHHPNINRLYSFDYDPDFLYIILQLSTGGDLFAYITSHARHRLCEGEAKYISLQLLKGLRYLHDRMISHRDLKPENILLHSPGPYPRVLIADFGLARPKAYQETLHVCGTISYLPPEGVRALENKHLGYVGMPADCWSAGIVIFAMLTCVLLVSSF</sequence>
<keyword evidence="13" id="KW-0812">Transmembrane</keyword>
<dbReference type="Pfam" id="PF00498">
    <property type="entry name" value="FHA"/>
    <property type="match status" value="1"/>
</dbReference>
<feature type="domain" description="Protein kinase" evidence="15">
    <location>
        <begin position="164"/>
        <end position="371"/>
    </location>
</feature>
<dbReference type="PANTHER" id="PTHR24350">
    <property type="entry name" value="SERINE/THREONINE-PROTEIN KINASE IAL-RELATED"/>
    <property type="match status" value="1"/>
</dbReference>
<dbReference type="PROSITE" id="PS00107">
    <property type="entry name" value="PROTEIN_KINASE_ATP"/>
    <property type="match status" value="1"/>
</dbReference>
<dbReference type="InterPro" id="IPR000719">
    <property type="entry name" value="Prot_kinase_dom"/>
</dbReference>
<evidence type="ECO:0000256" key="5">
    <source>
        <dbReference type="ARBA" id="ARBA00022777"/>
    </source>
</evidence>
<proteinExistence type="inferred from homology"/>
<dbReference type="InterPro" id="IPR008984">
    <property type="entry name" value="SMAD_FHA_dom_sf"/>
</dbReference>
<protein>
    <recommendedName>
        <fullName evidence="18">Aurora kinase</fullName>
    </recommendedName>
</protein>
<dbReference type="Gene3D" id="1.10.510.10">
    <property type="entry name" value="Transferase(Phosphotransferase) domain 1"/>
    <property type="match status" value="1"/>
</dbReference>
<evidence type="ECO:0000259" key="14">
    <source>
        <dbReference type="PROSITE" id="PS50006"/>
    </source>
</evidence>